<name>A0A0Q3PA23_BRADI</name>
<dbReference type="InParanoid" id="A0A0Q3PA23"/>
<evidence type="ECO:0000313" key="2">
    <source>
        <dbReference type="EnsemblPlants" id="KQJ85841"/>
    </source>
</evidence>
<dbReference type="EnsemblPlants" id="KQJ85841">
    <property type="protein sequence ID" value="KQJ85841"/>
    <property type="gene ID" value="BRADI_4g01966v3"/>
</dbReference>
<gene>
    <name evidence="1" type="ORF">BRADI_4g01966v3</name>
</gene>
<keyword evidence="3" id="KW-1185">Reference proteome</keyword>
<evidence type="ECO:0008006" key="4">
    <source>
        <dbReference type="Google" id="ProtNLM"/>
    </source>
</evidence>
<reference evidence="2" key="3">
    <citation type="submission" date="2018-08" db="UniProtKB">
        <authorList>
            <consortium name="EnsemblPlants"/>
        </authorList>
    </citation>
    <scope>IDENTIFICATION</scope>
    <source>
        <strain evidence="2">cv. Bd21</strain>
    </source>
</reference>
<organism evidence="1">
    <name type="scientific">Brachypodium distachyon</name>
    <name type="common">Purple false brome</name>
    <name type="synonym">Trachynia distachya</name>
    <dbReference type="NCBI Taxonomy" id="15368"/>
    <lineage>
        <taxon>Eukaryota</taxon>
        <taxon>Viridiplantae</taxon>
        <taxon>Streptophyta</taxon>
        <taxon>Embryophyta</taxon>
        <taxon>Tracheophyta</taxon>
        <taxon>Spermatophyta</taxon>
        <taxon>Magnoliopsida</taxon>
        <taxon>Liliopsida</taxon>
        <taxon>Poales</taxon>
        <taxon>Poaceae</taxon>
        <taxon>BOP clade</taxon>
        <taxon>Pooideae</taxon>
        <taxon>Stipodae</taxon>
        <taxon>Brachypodieae</taxon>
        <taxon>Brachypodium</taxon>
    </lineage>
</organism>
<evidence type="ECO:0000313" key="1">
    <source>
        <dbReference type="EMBL" id="KQJ85841.2"/>
    </source>
</evidence>
<accession>A0A0Q3PA23</accession>
<proteinExistence type="predicted"/>
<sequence>MKRVRVTPKVVGKLTDGRLIFLWIIENEHVQQTKKIIQVPSSMAIRRDLTHLFGSVPSHKKTKRKRKLPSSFLEYLFIPGDMGFLRLRVPAGLCLLLLMPLLLLPCSRGSARREFIIKDSSGSGCEDGICYKTCYNLGFSGGDCLVVSMDPFRERCVCRAPRPSLGGV</sequence>
<dbReference type="Proteomes" id="UP000008810">
    <property type="component" value="Chromosome 4"/>
</dbReference>
<dbReference type="AlphaFoldDB" id="A0A0Q3PA23"/>
<dbReference type="Gramene" id="KQJ85841">
    <property type="protein sequence ID" value="KQJ85841"/>
    <property type="gene ID" value="BRADI_4g01966v3"/>
</dbReference>
<reference evidence="1 2" key="1">
    <citation type="journal article" date="2010" name="Nature">
        <title>Genome sequencing and analysis of the model grass Brachypodium distachyon.</title>
        <authorList>
            <consortium name="International Brachypodium Initiative"/>
        </authorList>
    </citation>
    <scope>NUCLEOTIDE SEQUENCE [LARGE SCALE GENOMIC DNA]</scope>
    <source>
        <strain evidence="1 2">Bd21</strain>
    </source>
</reference>
<protein>
    <recommendedName>
        <fullName evidence="4">Knottin scorpion toxin-like domain-containing protein</fullName>
    </recommendedName>
</protein>
<dbReference type="ExpressionAtlas" id="A0A0Q3PA23">
    <property type="expression patterns" value="baseline"/>
</dbReference>
<evidence type="ECO:0000313" key="3">
    <source>
        <dbReference type="Proteomes" id="UP000008810"/>
    </source>
</evidence>
<dbReference type="EMBL" id="CM000883">
    <property type="protein sequence ID" value="KQJ85841.2"/>
    <property type="molecule type" value="Genomic_DNA"/>
</dbReference>
<reference evidence="1" key="2">
    <citation type="submission" date="2017-06" db="EMBL/GenBank/DDBJ databases">
        <title>WGS assembly of Brachypodium distachyon.</title>
        <authorList>
            <consortium name="The International Brachypodium Initiative"/>
            <person name="Lucas S."/>
            <person name="Harmon-Smith M."/>
            <person name="Lail K."/>
            <person name="Tice H."/>
            <person name="Grimwood J."/>
            <person name="Bruce D."/>
            <person name="Barry K."/>
            <person name="Shu S."/>
            <person name="Lindquist E."/>
            <person name="Wang M."/>
            <person name="Pitluck S."/>
            <person name="Vogel J.P."/>
            <person name="Garvin D.F."/>
            <person name="Mockler T.C."/>
            <person name="Schmutz J."/>
            <person name="Rokhsar D."/>
            <person name="Bevan M.W."/>
        </authorList>
    </citation>
    <scope>NUCLEOTIDE SEQUENCE</scope>
    <source>
        <strain evidence="1">Bd21</strain>
    </source>
</reference>